<name>A0A084GIS6_METID</name>
<dbReference type="Gene3D" id="3.40.630.30">
    <property type="match status" value="1"/>
</dbReference>
<keyword evidence="3" id="KW-1185">Reference proteome</keyword>
<reference evidence="2 3" key="1">
    <citation type="journal article" date="2005" name="Int. J. Syst. Evol. Microbiol.">
        <title>Bacillus cibi sp. nov., isolated from jeotgal, a traditional Korean fermented seafood.</title>
        <authorList>
            <person name="Yoon J.H."/>
            <person name="Lee C.H."/>
            <person name="Oh T.K."/>
        </authorList>
    </citation>
    <scope>NUCLEOTIDE SEQUENCE [LARGE SCALE GENOMIC DNA]</scope>
    <source>
        <strain evidence="2 3">DSM 16189</strain>
    </source>
</reference>
<dbReference type="InterPro" id="IPR000182">
    <property type="entry name" value="GNAT_dom"/>
</dbReference>
<accession>A0A084GIS6</accession>
<dbReference type="Proteomes" id="UP000028549">
    <property type="component" value="Unassembled WGS sequence"/>
</dbReference>
<proteinExistence type="predicted"/>
<organism evidence="2 3">
    <name type="scientific">Metabacillus indicus</name>
    <name type="common">Bacillus indicus</name>
    <dbReference type="NCBI Taxonomy" id="246786"/>
    <lineage>
        <taxon>Bacteria</taxon>
        <taxon>Bacillati</taxon>
        <taxon>Bacillota</taxon>
        <taxon>Bacilli</taxon>
        <taxon>Bacillales</taxon>
        <taxon>Bacillaceae</taxon>
        <taxon>Metabacillus</taxon>
    </lineage>
</organism>
<comment type="caution">
    <text evidence="2">The sequence shown here is derived from an EMBL/GenBank/DDBJ whole genome shotgun (WGS) entry which is preliminary data.</text>
</comment>
<protein>
    <submittedName>
        <fullName evidence="2">Acetyltransferase</fullName>
    </submittedName>
</protein>
<dbReference type="AlphaFoldDB" id="A0A084GIS6"/>
<dbReference type="Pfam" id="PF00583">
    <property type="entry name" value="Acetyltransf_1"/>
    <property type="match status" value="1"/>
</dbReference>
<dbReference type="GO" id="GO:0016747">
    <property type="term" value="F:acyltransferase activity, transferring groups other than amino-acyl groups"/>
    <property type="evidence" value="ECO:0007669"/>
    <property type="project" value="InterPro"/>
</dbReference>
<evidence type="ECO:0000313" key="3">
    <source>
        <dbReference type="Proteomes" id="UP000028549"/>
    </source>
</evidence>
<evidence type="ECO:0000313" key="2">
    <source>
        <dbReference type="EMBL" id="KEZ47238.1"/>
    </source>
</evidence>
<dbReference type="STRING" id="246786.GS18_0220575"/>
<evidence type="ECO:0000259" key="1">
    <source>
        <dbReference type="PROSITE" id="PS51186"/>
    </source>
</evidence>
<feature type="domain" description="N-acetyltransferase" evidence="1">
    <location>
        <begin position="8"/>
        <end position="147"/>
    </location>
</feature>
<dbReference type="SUPFAM" id="SSF55729">
    <property type="entry name" value="Acyl-CoA N-acyltransferases (Nat)"/>
    <property type="match status" value="1"/>
</dbReference>
<dbReference type="InterPro" id="IPR016181">
    <property type="entry name" value="Acyl_CoA_acyltransferase"/>
</dbReference>
<sequence length="147" mass="17008">MRLERGNLMIRELKTNAECKEAYPVMSQLRVNLSEEDYLGLLEPMKKQGYRLLALYDENQIKGLAGIIELTNFYNEKHIYVYDLVTDGASRSKGYGEKLLHHIEELAKESGCGMISLSSGNQRKDAHRFYEEKMGFDRVSHVFNKKL</sequence>
<dbReference type="PROSITE" id="PS51186">
    <property type="entry name" value="GNAT"/>
    <property type="match status" value="1"/>
</dbReference>
<dbReference type="CDD" id="cd04301">
    <property type="entry name" value="NAT_SF"/>
    <property type="match status" value="1"/>
</dbReference>
<dbReference type="EMBL" id="JNVC02000024">
    <property type="protein sequence ID" value="KEZ47238.1"/>
    <property type="molecule type" value="Genomic_DNA"/>
</dbReference>
<gene>
    <name evidence="2" type="ORF">GS18_0220575</name>
</gene>